<evidence type="ECO:0000313" key="1">
    <source>
        <dbReference type="EMBL" id="QJC21415.1"/>
    </source>
</evidence>
<protein>
    <submittedName>
        <fullName evidence="1">Uncharacterized protein</fullName>
    </submittedName>
</protein>
<keyword evidence="2" id="KW-1185">Reference proteome</keyword>
<dbReference type="Proteomes" id="UP000502298">
    <property type="component" value="Chromosome"/>
</dbReference>
<evidence type="ECO:0000313" key="2">
    <source>
        <dbReference type="Proteomes" id="UP000502298"/>
    </source>
</evidence>
<dbReference type="NCBIfam" id="NF040618">
    <property type="entry name" value="PPA1309_fam"/>
    <property type="match status" value="1"/>
</dbReference>
<reference evidence="1 2" key="1">
    <citation type="submission" date="2020-03" db="EMBL/GenBank/DDBJ databases">
        <title>Complete genome of Arcanobacterium buesumensis sp. nov. strain 2701.</title>
        <authorList>
            <person name="Borowiak M."/>
            <person name="Alssahen M."/>
            <person name="Laemmler C."/>
            <person name="Malorny B."/>
            <person name="Hassan A."/>
            <person name="Prenger-Berninghoff E."/>
            <person name="Ploetz M."/>
            <person name="Abdulmawjood A."/>
        </authorList>
    </citation>
    <scope>NUCLEOTIDE SEQUENCE [LARGE SCALE GENOMIC DNA]</scope>
    <source>
        <strain evidence="1 2">2701</strain>
    </source>
</reference>
<gene>
    <name evidence="1" type="ORF">HC352_02015</name>
</gene>
<accession>A0A6H2EIL8</accession>
<dbReference type="KEGG" id="arca:HC352_02015"/>
<sequence length="186" mass="20350">MTNELSTQQKSLRDATLDIERHVATGGWNGPIRMFALVRAQAALAKNPELANELPADVHAQSITDPAVLFSVEQEDLPPASSLEELLGQIIWPPEVDGAAISAERIVLPPSAEADIPEDDDEAMAFLQHHPQREDVRMVVAVLREGITWSVIRMRSHDSDNDVLSGENLVEGLTAALQATFDDTLR</sequence>
<dbReference type="EMBL" id="CP050804">
    <property type="protein sequence ID" value="QJC21415.1"/>
    <property type="molecule type" value="Genomic_DNA"/>
</dbReference>
<name>A0A6H2EIL8_9ACTO</name>
<dbReference type="InterPro" id="IPR047681">
    <property type="entry name" value="PPA1309-like"/>
</dbReference>
<dbReference type="RefSeq" id="WP_168917356.1">
    <property type="nucleotide sequence ID" value="NZ_CP050804.1"/>
</dbReference>
<organism evidence="1 2">
    <name type="scientific">Arcanobacterium buesumense</name>
    <dbReference type="NCBI Taxonomy" id="2722751"/>
    <lineage>
        <taxon>Bacteria</taxon>
        <taxon>Bacillati</taxon>
        <taxon>Actinomycetota</taxon>
        <taxon>Actinomycetes</taxon>
        <taxon>Actinomycetales</taxon>
        <taxon>Actinomycetaceae</taxon>
        <taxon>Arcanobacterium</taxon>
    </lineage>
</organism>
<dbReference type="AlphaFoldDB" id="A0A6H2EIL8"/>
<proteinExistence type="predicted"/>